<name>A0A4R5LQ90_9GAMM</name>
<dbReference type="InterPro" id="IPR036102">
    <property type="entry name" value="OsmC/Ohrsf"/>
</dbReference>
<keyword evidence="2" id="KW-1185">Reference proteome</keyword>
<reference evidence="1 2" key="1">
    <citation type="submission" date="2019-03" db="EMBL/GenBank/DDBJ databases">
        <title>Seongchinamella monodicae gen. nov., sp. nov., a novel member of the Gammaproteobacteria isolated from a tidal mudflat of beach.</title>
        <authorList>
            <person name="Yang H.G."/>
            <person name="Kang J.W."/>
            <person name="Lee S.D."/>
        </authorList>
    </citation>
    <scope>NUCLEOTIDE SEQUENCE [LARGE SCALE GENOMIC DNA]</scope>
    <source>
        <strain evidence="1 2">GH4-78</strain>
    </source>
</reference>
<dbReference type="RefSeq" id="WP_133213491.1">
    <property type="nucleotide sequence ID" value="NZ_SMSE01000003.1"/>
</dbReference>
<dbReference type="InterPro" id="IPR052707">
    <property type="entry name" value="OsmC_Ohr_Peroxiredoxin"/>
</dbReference>
<sequence>MQDFPHHYLVSANAEAEGNVALKADDMPQLVSAPPAEFGGPGDQWSPEHLLVASVADCFILTFRAITRASRLEWETLEVKAEGVLDRVDRVTQFTGFTVRASLTVPADTDETKALRLLEKAESACLVTASLKAPCHLEADIIASP</sequence>
<proteinExistence type="predicted"/>
<dbReference type="EMBL" id="SMSE01000003">
    <property type="protein sequence ID" value="TDG12576.1"/>
    <property type="molecule type" value="Genomic_DNA"/>
</dbReference>
<dbReference type="PANTHER" id="PTHR42830:SF2">
    <property type="entry name" value="OSMC_OHR FAMILY PROTEIN"/>
    <property type="match status" value="1"/>
</dbReference>
<gene>
    <name evidence="1" type="ORF">E2F43_13370</name>
</gene>
<dbReference type="Gene3D" id="3.30.300.20">
    <property type="match status" value="1"/>
</dbReference>
<dbReference type="AlphaFoldDB" id="A0A4R5LQ90"/>
<dbReference type="OrthoDB" id="9795405at2"/>
<protein>
    <submittedName>
        <fullName evidence="1">OsmC family peroxiredoxin</fullName>
    </submittedName>
</protein>
<dbReference type="InterPro" id="IPR015946">
    <property type="entry name" value="KH_dom-like_a/b"/>
</dbReference>
<dbReference type="InterPro" id="IPR003718">
    <property type="entry name" value="OsmC/Ohr_fam"/>
</dbReference>
<organism evidence="1 2">
    <name type="scientific">Seongchinamella unica</name>
    <dbReference type="NCBI Taxonomy" id="2547392"/>
    <lineage>
        <taxon>Bacteria</taxon>
        <taxon>Pseudomonadati</taxon>
        <taxon>Pseudomonadota</taxon>
        <taxon>Gammaproteobacteria</taxon>
        <taxon>Cellvibrionales</taxon>
        <taxon>Halieaceae</taxon>
        <taxon>Seongchinamella</taxon>
    </lineage>
</organism>
<dbReference type="PANTHER" id="PTHR42830">
    <property type="entry name" value="OSMOTICALLY INDUCIBLE FAMILY PROTEIN"/>
    <property type="match status" value="1"/>
</dbReference>
<comment type="caution">
    <text evidence="1">The sequence shown here is derived from an EMBL/GenBank/DDBJ whole genome shotgun (WGS) entry which is preliminary data.</text>
</comment>
<dbReference type="Pfam" id="PF02566">
    <property type="entry name" value="OsmC"/>
    <property type="match status" value="1"/>
</dbReference>
<dbReference type="Proteomes" id="UP000295554">
    <property type="component" value="Unassembled WGS sequence"/>
</dbReference>
<accession>A0A4R5LQ90</accession>
<dbReference type="SUPFAM" id="SSF82784">
    <property type="entry name" value="OsmC-like"/>
    <property type="match status" value="1"/>
</dbReference>
<evidence type="ECO:0000313" key="2">
    <source>
        <dbReference type="Proteomes" id="UP000295554"/>
    </source>
</evidence>
<evidence type="ECO:0000313" key="1">
    <source>
        <dbReference type="EMBL" id="TDG12576.1"/>
    </source>
</evidence>